<dbReference type="Gene3D" id="1.25.40.380">
    <property type="entry name" value="Protein of unknown function DUF1810"/>
    <property type="match status" value="1"/>
</dbReference>
<dbReference type="PIRSF" id="PIRSF008546">
    <property type="entry name" value="UCP008546"/>
    <property type="match status" value="1"/>
</dbReference>
<keyword evidence="2" id="KW-1185">Reference proteome</keyword>
<comment type="caution">
    <text evidence="1">The sequence shown here is derived from an EMBL/GenBank/DDBJ whole genome shotgun (WGS) entry which is preliminary data.</text>
</comment>
<gene>
    <name evidence="1" type="ORF">ACFFII_15380</name>
</gene>
<name>A0ABV6I7U8_9RHOB</name>
<evidence type="ECO:0000313" key="1">
    <source>
        <dbReference type="EMBL" id="MFC0342146.1"/>
    </source>
</evidence>
<dbReference type="Pfam" id="PF08837">
    <property type="entry name" value="DUF1810"/>
    <property type="match status" value="1"/>
</dbReference>
<proteinExistence type="predicted"/>
<dbReference type="Proteomes" id="UP001589799">
    <property type="component" value="Unassembled WGS sequence"/>
</dbReference>
<organism evidence="1 2">
    <name type="scientific">Paracoccus niistensis</name>
    <dbReference type="NCBI Taxonomy" id="632935"/>
    <lineage>
        <taxon>Bacteria</taxon>
        <taxon>Pseudomonadati</taxon>
        <taxon>Pseudomonadota</taxon>
        <taxon>Alphaproteobacteria</taxon>
        <taxon>Rhodobacterales</taxon>
        <taxon>Paracoccaceae</taxon>
        <taxon>Paracoccus</taxon>
    </lineage>
</organism>
<accession>A0ABV6I7U8</accession>
<sequence length="144" mass="15870">MARLSVAPLTLDRFVAAQQDSYPVALSELRQGRKQSHWMWFIFPQLRGLGRSEMSHFYGIADLDEATRYLAHPVLGPRLVECAGAVLTHRGTPAEAIMGPVDAGKLRSSATLFGAVDGAPDVFDRVLAEFFDARPCRRTAERLG</sequence>
<reference evidence="1 2" key="1">
    <citation type="submission" date="2024-09" db="EMBL/GenBank/DDBJ databases">
        <authorList>
            <person name="Sun Q."/>
            <person name="Mori K."/>
        </authorList>
    </citation>
    <scope>NUCLEOTIDE SEQUENCE [LARGE SCALE GENOMIC DNA]</scope>
    <source>
        <strain evidence="1 2">KCTC 22789</strain>
    </source>
</reference>
<evidence type="ECO:0000313" key="2">
    <source>
        <dbReference type="Proteomes" id="UP001589799"/>
    </source>
</evidence>
<dbReference type="InterPro" id="IPR014937">
    <property type="entry name" value="DUF1810"/>
</dbReference>
<dbReference type="InterPro" id="IPR036287">
    <property type="entry name" value="Rv1873-like_sf"/>
</dbReference>
<dbReference type="SUPFAM" id="SSF140736">
    <property type="entry name" value="Rv1873-like"/>
    <property type="match status" value="1"/>
</dbReference>
<dbReference type="RefSeq" id="WP_377699750.1">
    <property type="nucleotide sequence ID" value="NZ_JBHLWE010000047.1"/>
</dbReference>
<dbReference type="EMBL" id="JBHLWE010000047">
    <property type="protein sequence ID" value="MFC0342146.1"/>
    <property type="molecule type" value="Genomic_DNA"/>
</dbReference>
<protein>
    <submittedName>
        <fullName evidence="1">DUF1810 domain-containing protein</fullName>
    </submittedName>
</protein>